<reference evidence="4 5" key="1">
    <citation type="submission" date="2020-04" db="EMBL/GenBank/DDBJ databases">
        <title>MicrobeNet Type strains.</title>
        <authorList>
            <person name="Nicholson A.C."/>
        </authorList>
    </citation>
    <scope>NUCLEOTIDE SEQUENCE [LARGE SCALE GENOMIC DNA]</scope>
    <source>
        <strain evidence="4 5">DSM 44113</strain>
    </source>
</reference>
<dbReference type="Gene3D" id="1.10.357.10">
    <property type="entry name" value="Tetracycline Repressor, domain 2"/>
    <property type="match status" value="1"/>
</dbReference>
<dbReference type="RefSeq" id="WP_168547688.1">
    <property type="nucleotide sequence ID" value="NZ_BAAAKS010000028.1"/>
</dbReference>
<organism evidence="4 5">
    <name type="scientific">Tsukamurella spumae</name>
    <dbReference type="NCBI Taxonomy" id="44753"/>
    <lineage>
        <taxon>Bacteria</taxon>
        <taxon>Bacillati</taxon>
        <taxon>Actinomycetota</taxon>
        <taxon>Actinomycetes</taxon>
        <taxon>Mycobacteriales</taxon>
        <taxon>Tsukamurellaceae</taxon>
        <taxon>Tsukamurella</taxon>
    </lineage>
</organism>
<protein>
    <submittedName>
        <fullName evidence="4">TetR/AcrR family transcriptional regulator</fullName>
    </submittedName>
</protein>
<evidence type="ECO:0000256" key="2">
    <source>
        <dbReference type="PROSITE-ProRule" id="PRU00335"/>
    </source>
</evidence>
<dbReference type="InterPro" id="IPR049513">
    <property type="entry name" value="TetR_C_40"/>
</dbReference>
<dbReference type="PROSITE" id="PS50977">
    <property type="entry name" value="HTH_TETR_2"/>
    <property type="match status" value="1"/>
</dbReference>
<dbReference type="Pfam" id="PF21306">
    <property type="entry name" value="TetR_C_40"/>
    <property type="match status" value="1"/>
</dbReference>
<evidence type="ECO:0000259" key="3">
    <source>
        <dbReference type="PROSITE" id="PS50977"/>
    </source>
</evidence>
<dbReference type="Proteomes" id="UP000582646">
    <property type="component" value="Unassembled WGS sequence"/>
</dbReference>
<feature type="domain" description="HTH tetR-type" evidence="3">
    <location>
        <begin position="15"/>
        <end position="74"/>
    </location>
</feature>
<dbReference type="InterPro" id="IPR009057">
    <property type="entry name" value="Homeodomain-like_sf"/>
</dbReference>
<name>A0A846XAU1_9ACTN</name>
<dbReference type="AlphaFoldDB" id="A0A846XAU1"/>
<dbReference type="EMBL" id="JAAXOQ010000042">
    <property type="protein sequence ID" value="NKY20770.1"/>
    <property type="molecule type" value="Genomic_DNA"/>
</dbReference>
<dbReference type="InterPro" id="IPR001647">
    <property type="entry name" value="HTH_TetR"/>
</dbReference>
<comment type="caution">
    <text evidence="4">The sequence shown here is derived from an EMBL/GenBank/DDBJ whole genome shotgun (WGS) entry which is preliminary data.</text>
</comment>
<dbReference type="SUPFAM" id="SSF46689">
    <property type="entry name" value="Homeodomain-like"/>
    <property type="match status" value="1"/>
</dbReference>
<evidence type="ECO:0000313" key="4">
    <source>
        <dbReference type="EMBL" id="NKY20770.1"/>
    </source>
</evidence>
<dbReference type="Pfam" id="PF00440">
    <property type="entry name" value="TetR_N"/>
    <property type="match status" value="1"/>
</dbReference>
<evidence type="ECO:0000313" key="5">
    <source>
        <dbReference type="Proteomes" id="UP000582646"/>
    </source>
</evidence>
<proteinExistence type="predicted"/>
<keyword evidence="5" id="KW-1185">Reference proteome</keyword>
<gene>
    <name evidence="4" type="ORF">HF999_20655</name>
</gene>
<accession>A0A846XAU1</accession>
<sequence>MTNLDALTRAERRKQHTRLSLLRAAQHLLAEGQTSASVLDITTLADVGTGSFYNHFATKDELFDAAVLHAIEDHGAMMDSLTADIADPAEAFTQSFRLTGRLHRRLPQMSRVIINHGPRLLDADTGLLPRARRDINAAVAAGRFHVSDAELALTVASGAALSLAVLLFAHPDRDEAQATDIVTAHVLQSFGVHESDIAALVALPLPDTAGTVAQRPPGDSSPDTTVV</sequence>
<feature type="DNA-binding region" description="H-T-H motif" evidence="2">
    <location>
        <begin position="37"/>
        <end position="56"/>
    </location>
</feature>
<keyword evidence="1 2" id="KW-0238">DNA-binding</keyword>
<dbReference type="GO" id="GO:0003677">
    <property type="term" value="F:DNA binding"/>
    <property type="evidence" value="ECO:0007669"/>
    <property type="project" value="UniProtKB-UniRule"/>
</dbReference>
<evidence type="ECO:0000256" key="1">
    <source>
        <dbReference type="ARBA" id="ARBA00023125"/>
    </source>
</evidence>